<dbReference type="Pfam" id="PF12645">
    <property type="entry name" value="HTH_16"/>
    <property type="match status" value="1"/>
</dbReference>
<proteinExistence type="predicted"/>
<protein>
    <recommendedName>
        <fullName evidence="1">Helix-turn-helix conjugative transposon-like domain-containing protein</fullName>
    </recommendedName>
</protein>
<dbReference type="RefSeq" id="WP_002350350.1">
    <property type="nucleotide sequence ID" value="NZ_JAHHVB010000021.1"/>
</dbReference>
<evidence type="ECO:0000259" key="1">
    <source>
        <dbReference type="Pfam" id="PF12645"/>
    </source>
</evidence>
<evidence type="ECO:0000313" key="2">
    <source>
        <dbReference type="EMBL" id="AKV84433.1"/>
    </source>
</evidence>
<organism evidence="2">
    <name type="scientific">Enterococcus faecium</name>
    <name type="common">Streptococcus faecium</name>
    <dbReference type="NCBI Taxonomy" id="1352"/>
    <lineage>
        <taxon>Bacteria</taxon>
        <taxon>Bacillati</taxon>
        <taxon>Bacillota</taxon>
        <taxon>Bacilli</taxon>
        <taxon>Lactobacillales</taxon>
        <taxon>Enterococcaceae</taxon>
        <taxon>Enterococcus</taxon>
    </lineage>
</organism>
<accession>A0A0K1TCB6</accession>
<name>A0A0K1TCB6_ENTFC</name>
<feature type="domain" description="Helix-turn-helix conjugative transposon-like" evidence="1">
    <location>
        <begin position="10"/>
        <end position="75"/>
    </location>
</feature>
<dbReference type="AlphaFoldDB" id="A0A0K1TCB6"/>
<dbReference type="EMBL" id="KR610408">
    <property type="protein sequence ID" value="AKV84433.1"/>
    <property type="molecule type" value="Genomic_DNA"/>
</dbReference>
<dbReference type="InterPro" id="IPR024760">
    <property type="entry name" value="HTH_dom_conjug_TS-like"/>
</dbReference>
<sequence length="79" mass="9255">MSKDYGYPSFELICRASSGDEVAIREILKFYDAYISKLCLRPFYHCESGKIIMQVDEELKGEVYTDMMKAILKFEIRVK</sequence>
<reference evidence="2" key="1">
    <citation type="submission" date="2015-05" db="EMBL/GenBank/DDBJ databases">
        <title>Utilizing next-generation sequencing to resolve the backbone and inform taxonomy of the Core Goodeniaceae.</title>
        <authorList>
            <person name="Michener P.S."/>
            <person name="Gardner A.G."/>
            <person name="Jabaily R.S."/>
            <person name="Sessa E."/>
        </authorList>
    </citation>
    <scope>NUCLEOTIDE SEQUENCE</scope>
    <source>
        <strain evidence="2">448-18961R</strain>
    </source>
</reference>